<reference evidence="1 2" key="1">
    <citation type="submission" date="2015-04" db="EMBL/GenBank/DDBJ databases">
        <title>Taxonomic description and genome sequence of Bacillus campisalis sp. nov., a novel member of the genus Bacillus isolated from solar saltern.</title>
        <authorList>
            <person name="Mathan Kumar R."/>
            <person name="Kaur G."/>
            <person name="Kumar A."/>
            <person name="Singh N.K."/>
            <person name="Kaur N."/>
            <person name="Kumar N."/>
            <person name="Mayilraj S."/>
        </authorList>
    </citation>
    <scope>NUCLEOTIDE SEQUENCE [LARGE SCALE GENOMIC DNA]</scope>
    <source>
        <strain evidence="1 2">SA2-6</strain>
    </source>
</reference>
<dbReference type="PATRIC" id="fig|1408103.3.peg.2072"/>
<evidence type="ECO:0008006" key="3">
    <source>
        <dbReference type="Google" id="ProtNLM"/>
    </source>
</evidence>
<dbReference type="RefSeq" id="WP_046523464.1">
    <property type="nucleotide sequence ID" value="NZ_LAYY01000008.1"/>
</dbReference>
<evidence type="ECO:0000313" key="1">
    <source>
        <dbReference type="EMBL" id="KKK38359.1"/>
    </source>
</evidence>
<comment type="caution">
    <text evidence="1">The sequence shown here is derived from an EMBL/GenBank/DDBJ whole genome shotgun (WGS) entry which is preliminary data.</text>
</comment>
<protein>
    <recommendedName>
        <fullName evidence="3">Radical SAM protein</fullName>
    </recommendedName>
</protein>
<organism evidence="1 2">
    <name type="scientific">Mesobacillus campisalis</name>
    <dbReference type="NCBI Taxonomy" id="1408103"/>
    <lineage>
        <taxon>Bacteria</taxon>
        <taxon>Bacillati</taxon>
        <taxon>Bacillota</taxon>
        <taxon>Bacilli</taxon>
        <taxon>Bacillales</taxon>
        <taxon>Bacillaceae</taxon>
        <taxon>Mesobacillus</taxon>
    </lineage>
</organism>
<evidence type="ECO:0000313" key="2">
    <source>
        <dbReference type="Proteomes" id="UP000034166"/>
    </source>
</evidence>
<keyword evidence="2" id="KW-1185">Reference proteome</keyword>
<name>A0A0M2SUX0_9BACI</name>
<accession>A0A0M2SUX0</accession>
<dbReference type="EMBL" id="LAYY01000008">
    <property type="protein sequence ID" value="KKK38359.1"/>
    <property type="molecule type" value="Genomic_DNA"/>
</dbReference>
<gene>
    <name evidence="1" type="ORF">WQ57_09220</name>
</gene>
<proteinExistence type="predicted"/>
<dbReference type="OrthoDB" id="2989999at2"/>
<dbReference type="Proteomes" id="UP000034166">
    <property type="component" value="Unassembled WGS sequence"/>
</dbReference>
<dbReference type="AlphaFoldDB" id="A0A0M2SUX0"/>
<sequence>MEEHFSFDERLGIPLPAFKTDWDRLPEKVQHDVLLYWERIRGSIPDRIEELEADINSKQAELNDESDFKRSCALNSEIAELASIINDLWLWYRTHQDVTAKLHR</sequence>